<proteinExistence type="predicted"/>
<evidence type="ECO:0000256" key="1">
    <source>
        <dbReference type="ARBA" id="ARBA00023002"/>
    </source>
</evidence>
<dbReference type="Proteomes" id="UP000188533">
    <property type="component" value="Unassembled WGS sequence"/>
</dbReference>
<gene>
    <name evidence="5" type="ORF">LENED_003757</name>
</gene>
<sequence length="577" mass="64166">MAPITNGRLIFKEIPSGYPVPGKTTVYDTSSTIDLENESLKGSILVKTLVLSVDPYLRGKMRALERESYTPPFSIDEPLYNYGVGKVVRSENPAFKAGDHVYGMLDFAEYFIPKDITKLKVIVRPEPTLPYSVYVGAAGMPGQTSYYGWKEYAKPKAGEIIFVSTAAGPVGSLVVQLAKQDGLKVIASAGSDEKVKFCKEIGADVAFNYKTTNTADVLAKEGPINIYWDNVGGPTLEAAIGNSALHGRIIICGFITQYNDEEPYGIKTMRNVLANRLSINGLLVFDHQERYLDEFYEVVPKKLASGEFKYTEDITRGLDKGGSQILLLQIPPLVTTFPFFYSDKLWNLMESHINDTYSGLAQLALYLTVDAGSFAAVHLQKVTLGNCQAYCVQKFTLRIRSTSAYLQLTLYHSHTPYTLRMVFFPRYLLARLLALCVILHVAVAIPVVHTSAGILERRKPTKATLDEFRMLQIRVIAFDENTEKCFHLKASPSGLEPEERIMNEKDLGPGLPIGVVSFLSRSQRDEILKSFGTKVIKAKENNLSYIQEVIADLTASWKEGMTLGIDNRPPYTTHDSN</sequence>
<dbReference type="InterPro" id="IPR041694">
    <property type="entry name" value="ADH_N_2"/>
</dbReference>
<keyword evidence="2" id="KW-0812">Transmembrane</keyword>
<dbReference type="EMBL" id="BDGU01000084">
    <property type="protein sequence ID" value="GAW02124.1"/>
    <property type="molecule type" value="Genomic_DNA"/>
</dbReference>
<evidence type="ECO:0000313" key="5">
    <source>
        <dbReference type="EMBL" id="GAW02124.1"/>
    </source>
</evidence>
<dbReference type="PANTHER" id="PTHR43205">
    <property type="entry name" value="PROSTAGLANDIN REDUCTASE"/>
    <property type="match status" value="1"/>
</dbReference>
<dbReference type="STRING" id="5353.A0A1Q3E4T5"/>
<dbReference type="Gene3D" id="3.40.50.720">
    <property type="entry name" value="NAD(P)-binding Rossmann-like Domain"/>
    <property type="match status" value="1"/>
</dbReference>
<keyword evidence="2" id="KW-1133">Transmembrane helix</keyword>
<protein>
    <submittedName>
        <fullName evidence="5">NAD P-binding protein</fullName>
    </submittedName>
</protein>
<evidence type="ECO:0000313" key="6">
    <source>
        <dbReference type="Proteomes" id="UP000188533"/>
    </source>
</evidence>
<dbReference type="InterPro" id="IPR013149">
    <property type="entry name" value="ADH-like_C"/>
</dbReference>
<dbReference type="InterPro" id="IPR036291">
    <property type="entry name" value="NAD(P)-bd_dom_sf"/>
</dbReference>
<comment type="caution">
    <text evidence="5">The sequence shown here is derived from an EMBL/GenBank/DDBJ whole genome shotgun (WGS) entry which is preliminary data.</text>
</comment>
<dbReference type="Pfam" id="PF16884">
    <property type="entry name" value="ADH_N_2"/>
    <property type="match status" value="1"/>
</dbReference>
<dbReference type="InterPro" id="IPR045010">
    <property type="entry name" value="MDR_fam"/>
</dbReference>
<dbReference type="CDD" id="cd05288">
    <property type="entry name" value="PGDH"/>
    <property type="match status" value="1"/>
</dbReference>
<organism evidence="5 6">
    <name type="scientific">Lentinula edodes</name>
    <name type="common">Shiitake mushroom</name>
    <name type="synonym">Lentinus edodes</name>
    <dbReference type="NCBI Taxonomy" id="5353"/>
    <lineage>
        <taxon>Eukaryota</taxon>
        <taxon>Fungi</taxon>
        <taxon>Dikarya</taxon>
        <taxon>Basidiomycota</taxon>
        <taxon>Agaricomycotina</taxon>
        <taxon>Agaricomycetes</taxon>
        <taxon>Agaricomycetidae</taxon>
        <taxon>Agaricales</taxon>
        <taxon>Marasmiineae</taxon>
        <taxon>Omphalotaceae</taxon>
        <taxon>Lentinula</taxon>
    </lineage>
</organism>
<dbReference type="Gene3D" id="3.90.180.10">
    <property type="entry name" value="Medium-chain alcohol dehydrogenases, catalytic domain"/>
    <property type="match status" value="1"/>
</dbReference>
<dbReference type="GO" id="GO:0016628">
    <property type="term" value="F:oxidoreductase activity, acting on the CH-CH group of donors, NAD or NADP as acceptor"/>
    <property type="evidence" value="ECO:0007669"/>
    <property type="project" value="InterPro"/>
</dbReference>
<dbReference type="SUPFAM" id="SSF51735">
    <property type="entry name" value="NAD(P)-binding Rossmann-fold domains"/>
    <property type="match status" value="1"/>
</dbReference>
<dbReference type="FunFam" id="3.40.50.720:FF:000121">
    <property type="entry name" value="Prostaglandin reductase 2"/>
    <property type="match status" value="1"/>
</dbReference>
<dbReference type="SUPFAM" id="SSF50129">
    <property type="entry name" value="GroES-like"/>
    <property type="match status" value="1"/>
</dbReference>
<keyword evidence="6" id="KW-1185">Reference proteome</keyword>
<name>A0A1Q3E4T5_LENED</name>
<evidence type="ECO:0000259" key="3">
    <source>
        <dbReference type="Pfam" id="PF00107"/>
    </source>
</evidence>
<dbReference type="InterPro" id="IPR011032">
    <property type="entry name" value="GroES-like_sf"/>
</dbReference>
<reference evidence="5 6" key="2">
    <citation type="submission" date="2017-02" db="EMBL/GenBank/DDBJ databases">
        <title>A genome survey and senescence transcriptome analysis in Lentinula edodes.</title>
        <authorList>
            <person name="Sakamoto Y."/>
            <person name="Nakade K."/>
            <person name="Sato S."/>
            <person name="Yoshida Y."/>
            <person name="Miyazaki K."/>
            <person name="Natsume S."/>
            <person name="Konno N."/>
        </authorList>
    </citation>
    <scope>NUCLEOTIDE SEQUENCE [LARGE SCALE GENOMIC DNA]</scope>
    <source>
        <strain evidence="5 6">NBRC 111202</strain>
    </source>
</reference>
<keyword evidence="2" id="KW-0472">Membrane</keyword>
<accession>A0A1Q3E4T5</accession>
<dbReference type="AlphaFoldDB" id="A0A1Q3E4T5"/>
<evidence type="ECO:0000259" key="4">
    <source>
        <dbReference type="Pfam" id="PF16884"/>
    </source>
</evidence>
<feature type="transmembrane region" description="Helical" evidence="2">
    <location>
        <begin position="428"/>
        <end position="448"/>
    </location>
</feature>
<keyword evidence="1" id="KW-0560">Oxidoreductase</keyword>
<feature type="domain" description="Oxidoreductase N-terminal" evidence="4">
    <location>
        <begin position="40"/>
        <end position="114"/>
    </location>
</feature>
<reference evidence="5 6" key="1">
    <citation type="submission" date="2016-08" db="EMBL/GenBank/DDBJ databases">
        <authorList>
            <consortium name="Lentinula edodes genome sequencing consortium"/>
            <person name="Sakamoto Y."/>
            <person name="Nakade K."/>
            <person name="Sato S."/>
            <person name="Yoshida Y."/>
            <person name="Miyazaki K."/>
            <person name="Natsume S."/>
            <person name="Konno N."/>
        </authorList>
    </citation>
    <scope>NUCLEOTIDE SEQUENCE [LARGE SCALE GENOMIC DNA]</scope>
    <source>
        <strain evidence="5 6">NBRC 111202</strain>
    </source>
</reference>
<dbReference type="Pfam" id="PF00107">
    <property type="entry name" value="ADH_zinc_N"/>
    <property type="match status" value="1"/>
</dbReference>
<evidence type="ECO:0000256" key="2">
    <source>
        <dbReference type="SAM" id="Phobius"/>
    </source>
</evidence>
<dbReference type="PANTHER" id="PTHR43205:SF7">
    <property type="entry name" value="PROSTAGLANDIN REDUCTASE 1"/>
    <property type="match status" value="1"/>
</dbReference>
<feature type="domain" description="Alcohol dehydrogenase-like C-terminal" evidence="3">
    <location>
        <begin position="169"/>
        <end position="289"/>
    </location>
</feature>